<dbReference type="PRINTS" id="PR01021">
    <property type="entry name" value="OMPADOMAIN"/>
</dbReference>
<dbReference type="PROSITE" id="PS51257">
    <property type="entry name" value="PROKAR_LIPOPROTEIN"/>
    <property type="match status" value="1"/>
</dbReference>
<dbReference type="RefSeq" id="WP_316025776.1">
    <property type="nucleotide sequence ID" value="NZ_JAWDIO010000002.1"/>
</dbReference>
<dbReference type="InterPro" id="IPR006664">
    <property type="entry name" value="OMP_bac"/>
</dbReference>
<keyword evidence="2 4" id="KW-0472">Membrane</keyword>
<dbReference type="Pfam" id="PF13441">
    <property type="entry name" value="Gly-zipper_YMGG"/>
    <property type="match status" value="1"/>
</dbReference>
<evidence type="ECO:0000256" key="4">
    <source>
        <dbReference type="PROSITE-ProRule" id="PRU00473"/>
    </source>
</evidence>
<dbReference type="CDD" id="cd07185">
    <property type="entry name" value="OmpA_C-like"/>
    <property type="match status" value="1"/>
</dbReference>
<organism evidence="7 8">
    <name type="scientific">Paraglaciecola aquimarina</name>
    <dbReference type="NCBI Taxonomy" id="1235557"/>
    <lineage>
        <taxon>Bacteria</taxon>
        <taxon>Pseudomonadati</taxon>
        <taxon>Pseudomonadota</taxon>
        <taxon>Gammaproteobacteria</taxon>
        <taxon>Alteromonadales</taxon>
        <taxon>Alteromonadaceae</taxon>
        <taxon>Paraglaciecola</taxon>
    </lineage>
</organism>
<keyword evidence="3" id="KW-0998">Cell outer membrane</keyword>
<protein>
    <submittedName>
        <fullName evidence="7">OmpA family protein</fullName>
    </submittedName>
</protein>
<dbReference type="PANTHER" id="PTHR30329">
    <property type="entry name" value="STATOR ELEMENT OF FLAGELLAR MOTOR COMPLEX"/>
    <property type="match status" value="1"/>
</dbReference>
<dbReference type="PROSITE" id="PS51123">
    <property type="entry name" value="OMPA_2"/>
    <property type="match status" value="1"/>
</dbReference>
<dbReference type="InterPro" id="IPR050330">
    <property type="entry name" value="Bact_OuterMem_StrucFunc"/>
</dbReference>
<evidence type="ECO:0000256" key="1">
    <source>
        <dbReference type="ARBA" id="ARBA00004442"/>
    </source>
</evidence>
<gene>
    <name evidence="7" type="ORF">RS130_09585</name>
</gene>
<evidence type="ECO:0000313" key="7">
    <source>
        <dbReference type="EMBL" id="MDU0354156.1"/>
    </source>
</evidence>
<dbReference type="Gene3D" id="3.30.1330.60">
    <property type="entry name" value="OmpA-like domain"/>
    <property type="match status" value="1"/>
</dbReference>
<accession>A0ABU3SVW6</accession>
<dbReference type="InterPro" id="IPR027367">
    <property type="entry name" value="Gly-zipper_YMGG"/>
</dbReference>
<sequence>MTSFKKTILFISLSSLVLTGCANMNNTQKGAGIGAVIGAVAGKGTGDNDKKRYVWGAALGALTGSAIGSYMDKQEQAFREELADSGVKVYREGDNIRLSIHGNITFATNSAEIVANFYAVLGGVSKVLNEYEKTKLSIEGHTDNQGNEQYNQKLSIARANSVADYLSATQVSTNRLQTLGFGESKPVADNNTASGRQKNRRVELQIIPMQG</sequence>
<dbReference type="InterPro" id="IPR036737">
    <property type="entry name" value="OmpA-like_sf"/>
</dbReference>
<dbReference type="InterPro" id="IPR006665">
    <property type="entry name" value="OmpA-like"/>
</dbReference>
<feature type="signal peptide" evidence="5">
    <location>
        <begin position="1"/>
        <end position="24"/>
    </location>
</feature>
<evidence type="ECO:0000256" key="5">
    <source>
        <dbReference type="SAM" id="SignalP"/>
    </source>
</evidence>
<dbReference type="SUPFAM" id="SSF103088">
    <property type="entry name" value="OmpA-like"/>
    <property type="match status" value="1"/>
</dbReference>
<dbReference type="PANTHER" id="PTHR30329:SF21">
    <property type="entry name" value="LIPOPROTEIN YIAD-RELATED"/>
    <property type="match status" value="1"/>
</dbReference>
<dbReference type="Pfam" id="PF00691">
    <property type="entry name" value="OmpA"/>
    <property type="match status" value="1"/>
</dbReference>
<comment type="caution">
    <text evidence="7">The sequence shown here is derived from an EMBL/GenBank/DDBJ whole genome shotgun (WGS) entry which is preliminary data.</text>
</comment>
<dbReference type="EMBL" id="JAWDIO010000002">
    <property type="protein sequence ID" value="MDU0354156.1"/>
    <property type="molecule type" value="Genomic_DNA"/>
</dbReference>
<feature type="domain" description="OmpA-like" evidence="6">
    <location>
        <begin position="93"/>
        <end position="210"/>
    </location>
</feature>
<evidence type="ECO:0000256" key="2">
    <source>
        <dbReference type="ARBA" id="ARBA00023136"/>
    </source>
</evidence>
<evidence type="ECO:0000259" key="6">
    <source>
        <dbReference type="PROSITE" id="PS51123"/>
    </source>
</evidence>
<evidence type="ECO:0000313" key="8">
    <source>
        <dbReference type="Proteomes" id="UP001247805"/>
    </source>
</evidence>
<proteinExistence type="predicted"/>
<dbReference type="PRINTS" id="PR01023">
    <property type="entry name" value="NAFLGMOTY"/>
</dbReference>
<evidence type="ECO:0000256" key="3">
    <source>
        <dbReference type="ARBA" id="ARBA00023237"/>
    </source>
</evidence>
<comment type="subcellular location">
    <subcellularLocation>
        <location evidence="1">Cell outer membrane</location>
    </subcellularLocation>
</comment>
<dbReference type="Proteomes" id="UP001247805">
    <property type="component" value="Unassembled WGS sequence"/>
</dbReference>
<keyword evidence="5" id="KW-0732">Signal</keyword>
<name>A0ABU3SVW6_9ALTE</name>
<keyword evidence="8" id="KW-1185">Reference proteome</keyword>
<reference evidence="7 8" key="1">
    <citation type="submission" date="2023-10" db="EMBL/GenBank/DDBJ databases">
        <title>Glaciecola aquimarina strain GGW-M5 nov., isolated from a coastal seawater.</title>
        <authorList>
            <person name="Bayburt H."/>
            <person name="Kim J.M."/>
            <person name="Choi B.J."/>
            <person name="Jeon C.O."/>
        </authorList>
    </citation>
    <scope>NUCLEOTIDE SEQUENCE [LARGE SCALE GENOMIC DNA]</scope>
    <source>
        <strain evidence="7 8">KCTC 32108</strain>
    </source>
</reference>
<feature type="chain" id="PRO_5046393864" evidence="5">
    <location>
        <begin position="25"/>
        <end position="211"/>
    </location>
</feature>